<keyword evidence="1" id="KW-0812">Transmembrane</keyword>
<keyword evidence="3" id="KW-1185">Reference proteome</keyword>
<organism evidence="2 3">
    <name type="scientific">Blepharisma stoltei</name>
    <dbReference type="NCBI Taxonomy" id="1481888"/>
    <lineage>
        <taxon>Eukaryota</taxon>
        <taxon>Sar</taxon>
        <taxon>Alveolata</taxon>
        <taxon>Ciliophora</taxon>
        <taxon>Postciliodesmatophora</taxon>
        <taxon>Heterotrichea</taxon>
        <taxon>Heterotrichida</taxon>
        <taxon>Blepharismidae</taxon>
        <taxon>Blepharisma</taxon>
    </lineage>
</organism>
<comment type="caution">
    <text evidence="2">The sequence shown here is derived from an EMBL/GenBank/DDBJ whole genome shotgun (WGS) entry which is preliminary data.</text>
</comment>
<protein>
    <submittedName>
        <fullName evidence="2">Uncharacterized protein</fullName>
    </submittedName>
</protein>
<dbReference type="Proteomes" id="UP001162131">
    <property type="component" value="Unassembled WGS sequence"/>
</dbReference>
<proteinExistence type="predicted"/>
<sequence>MGQTKGIYYNFLIIVFVGVIWYFITRNPSYSVYPLPDIAMNDSSELNLMPRRIDLSLIFNRDSMEIPKELQKNITQIRNEFSHLLDVEININFVRNDDMCCKKCHENLDQFRLILKPANIEIRREISNVAIIISEDDCNPIPMENVHYVHPDHLGDISKILIVTLRIIIGLPEADNLINGLTQEERKSANSIAVLYQTTKFNTEIRHFNNLLKLNKPIISFKDYLDIEKARSDIENASKTNDLIELAQAVDLIVDLNSRESLYQEEYFQWDFKVGVYAPIFVPSLFPLGGAIYHKLFMNYKAKLKID</sequence>
<evidence type="ECO:0000313" key="2">
    <source>
        <dbReference type="EMBL" id="CAG9326370.1"/>
    </source>
</evidence>
<reference evidence="2" key="1">
    <citation type="submission" date="2021-09" db="EMBL/GenBank/DDBJ databases">
        <authorList>
            <consortium name="AG Swart"/>
            <person name="Singh M."/>
            <person name="Singh A."/>
            <person name="Seah K."/>
            <person name="Emmerich C."/>
        </authorList>
    </citation>
    <scope>NUCLEOTIDE SEQUENCE</scope>
    <source>
        <strain evidence="2">ATCC30299</strain>
    </source>
</reference>
<dbReference type="AlphaFoldDB" id="A0AAU9JL56"/>
<evidence type="ECO:0000313" key="3">
    <source>
        <dbReference type="Proteomes" id="UP001162131"/>
    </source>
</evidence>
<dbReference type="EMBL" id="CAJZBQ010000040">
    <property type="protein sequence ID" value="CAG9326370.1"/>
    <property type="molecule type" value="Genomic_DNA"/>
</dbReference>
<name>A0AAU9JL56_9CILI</name>
<keyword evidence="1" id="KW-0472">Membrane</keyword>
<accession>A0AAU9JL56</accession>
<feature type="transmembrane region" description="Helical" evidence="1">
    <location>
        <begin position="7"/>
        <end position="24"/>
    </location>
</feature>
<gene>
    <name evidence="2" type="ORF">BSTOLATCC_MIC40798</name>
</gene>
<keyword evidence="1" id="KW-1133">Transmembrane helix</keyword>
<evidence type="ECO:0000256" key="1">
    <source>
        <dbReference type="SAM" id="Phobius"/>
    </source>
</evidence>